<comment type="caution">
    <text evidence="1">The sequence shown here is derived from an EMBL/GenBank/DDBJ whole genome shotgun (WGS) entry which is preliminary data.</text>
</comment>
<proteinExistence type="predicted"/>
<keyword evidence="1" id="KW-0560">Oxidoreductase</keyword>
<keyword evidence="2" id="KW-1185">Reference proteome</keyword>
<dbReference type="GO" id="GO:0004601">
    <property type="term" value="F:peroxidase activity"/>
    <property type="evidence" value="ECO:0007669"/>
    <property type="project" value="UniProtKB-KW"/>
</dbReference>
<sequence>MTVSVGGLRVLGANTGGSTHGVFPIVSIR</sequence>
<gene>
    <name evidence="1" type="ORF">HNQ52_002813</name>
</gene>
<name>A0A7W8D9I4_9GAMM</name>
<dbReference type="Gene3D" id="1.10.420.10">
    <property type="entry name" value="Peroxidase, domain 2"/>
    <property type="match status" value="1"/>
</dbReference>
<accession>A0A7W8D9I4</accession>
<evidence type="ECO:0000313" key="1">
    <source>
        <dbReference type="EMBL" id="MBB5209250.1"/>
    </source>
</evidence>
<keyword evidence="1" id="KW-0575">Peroxidase</keyword>
<dbReference type="AlphaFoldDB" id="A0A7W8D9I4"/>
<organism evidence="1 2">
    <name type="scientific">Chiayiivirga flava</name>
    <dbReference type="NCBI Taxonomy" id="659595"/>
    <lineage>
        <taxon>Bacteria</taxon>
        <taxon>Pseudomonadati</taxon>
        <taxon>Pseudomonadota</taxon>
        <taxon>Gammaproteobacteria</taxon>
        <taxon>Lysobacterales</taxon>
        <taxon>Lysobacteraceae</taxon>
        <taxon>Chiayiivirga</taxon>
    </lineage>
</organism>
<reference evidence="1 2" key="1">
    <citation type="submission" date="2020-08" db="EMBL/GenBank/DDBJ databases">
        <title>Genomic Encyclopedia of Type Strains, Phase IV (KMG-IV): sequencing the most valuable type-strain genomes for metagenomic binning, comparative biology and taxonomic classification.</title>
        <authorList>
            <person name="Goeker M."/>
        </authorList>
    </citation>
    <scope>NUCLEOTIDE SEQUENCE [LARGE SCALE GENOMIC DNA]</scope>
    <source>
        <strain evidence="1 2">DSM 24163</strain>
    </source>
</reference>
<protein>
    <submittedName>
        <fullName evidence="1">Catalase (Peroxidase I)</fullName>
    </submittedName>
</protein>
<evidence type="ECO:0000313" key="2">
    <source>
        <dbReference type="Proteomes" id="UP000521199"/>
    </source>
</evidence>
<dbReference type="EMBL" id="JACHHP010000005">
    <property type="protein sequence ID" value="MBB5209250.1"/>
    <property type="molecule type" value="Genomic_DNA"/>
</dbReference>
<dbReference type="Proteomes" id="UP000521199">
    <property type="component" value="Unassembled WGS sequence"/>
</dbReference>